<accession>A0A1F7W5C7</accession>
<gene>
    <name evidence="1" type="ORF">A2318_02460</name>
</gene>
<evidence type="ECO:0000313" key="2">
    <source>
        <dbReference type="Proteomes" id="UP000177331"/>
    </source>
</evidence>
<name>A0A1F7W5C7_9BACT</name>
<proteinExistence type="predicted"/>
<sequence>MSQIDVVVFRGDVSFLHREIVSLCGVTFKFYHDADDAEGHPIISARSVEVMAKSRERFFRKTVRGYVRRVVRRHESH</sequence>
<dbReference type="STRING" id="1802421.A2318_02460"/>
<organism evidence="1 2">
    <name type="scientific">Candidatus Uhrbacteria bacterium RIFOXYB2_FULL_45_11</name>
    <dbReference type="NCBI Taxonomy" id="1802421"/>
    <lineage>
        <taxon>Bacteria</taxon>
        <taxon>Candidatus Uhriibacteriota</taxon>
    </lineage>
</organism>
<comment type="caution">
    <text evidence="1">The sequence shown here is derived from an EMBL/GenBank/DDBJ whole genome shotgun (WGS) entry which is preliminary data.</text>
</comment>
<dbReference type="Proteomes" id="UP000177331">
    <property type="component" value="Unassembled WGS sequence"/>
</dbReference>
<evidence type="ECO:0000313" key="1">
    <source>
        <dbReference type="EMBL" id="OGL97314.1"/>
    </source>
</evidence>
<reference evidence="1 2" key="1">
    <citation type="journal article" date="2016" name="Nat. Commun.">
        <title>Thousands of microbial genomes shed light on interconnected biogeochemical processes in an aquifer system.</title>
        <authorList>
            <person name="Anantharaman K."/>
            <person name="Brown C.T."/>
            <person name="Hug L.A."/>
            <person name="Sharon I."/>
            <person name="Castelle C.J."/>
            <person name="Probst A.J."/>
            <person name="Thomas B.C."/>
            <person name="Singh A."/>
            <person name="Wilkins M.J."/>
            <person name="Karaoz U."/>
            <person name="Brodie E.L."/>
            <person name="Williams K.H."/>
            <person name="Hubbard S.S."/>
            <person name="Banfield J.F."/>
        </authorList>
    </citation>
    <scope>NUCLEOTIDE SEQUENCE [LARGE SCALE GENOMIC DNA]</scope>
</reference>
<protein>
    <submittedName>
        <fullName evidence="1">Uncharacterized protein</fullName>
    </submittedName>
</protein>
<dbReference type="EMBL" id="MGFD01000053">
    <property type="protein sequence ID" value="OGL97314.1"/>
    <property type="molecule type" value="Genomic_DNA"/>
</dbReference>
<dbReference type="AlphaFoldDB" id="A0A1F7W5C7"/>